<dbReference type="Proteomes" id="UP001369086">
    <property type="component" value="Unassembled WGS sequence"/>
</dbReference>
<evidence type="ECO:0000256" key="5">
    <source>
        <dbReference type="SAM" id="Phobius"/>
    </source>
</evidence>
<dbReference type="InterPro" id="IPR013083">
    <property type="entry name" value="Znf_RING/FYVE/PHD"/>
</dbReference>
<dbReference type="PANTHER" id="PTHR22791:SF30">
    <property type="entry name" value="RING FINGER PROTEIN 223-LIKE"/>
    <property type="match status" value="1"/>
</dbReference>
<feature type="domain" description="RING-type" evidence="6">
    <location>
        <begin position="11"/>
        <end position="59"/>
    </location>
</feature>
<proteinExistence type="predicted"/>
<dbReference type="PROSITE" id="PS00518">
    <property type="entry name" value="ZF_RING_1"/>
    <property type="match status" value="1"/>
</dbReference>
<dbReference type="InterPro" id="IPR017907">
    <property type="entry name" value="Znf_RING_CS"/>
</dbReference>
<accession>A0ABR0YEY4</accession>
<dbReference type="SUPFAM" id="SSF57850">
    <property type="entry name" value="RING/U-box"/>
    <property type="match status" value="1"/>
</dbReference>
<keyword evidence="5" id="KW-1133">Transmembrane helix</keyword>
<evidence type="ECO:0000256" key="4">
    <source>
        <dbReference type="PROSITE-ProRule" id="PRU00175"/>
    </source>
</evidence>
<dbReference type="PANTHER" id="PTHR22791">
    <property type="entry name" value="RING-TYPE DOMAIN-CONTAINING PROTEIN"/>
    <property type="match status" value="1"/>
</dbReference>
<dbReference type="InterPro" id="IPR051435">
    <property type="entry name" value="RING_finger_E3_ubiq-ligases"/>
</dbReference>
<evidence type="ECO:0000259" key="6">
    <source>
        <dbReference type="PROSITE" id="PS50089"/>
    </source>
</evidence>
<evidence type="ECO:0000256" key="2">
    <source>
        <dbReference type="ARBA" id="ARBA00022771"/>
    </source>
</evidence>
<comment type="caution">
    <text evidence="7">The sequence shown here is derived from an EMBL/GenBank/DDBJ whole genome shotgun (WGS) entry which is preliminary data.</text>
</comment>
<protein>
    <submittedName>
        <fullName evidence="7">RING finger protein 223-like</fullName>
    </submittedName>
</protein>
<evidence type="ECO:0000256" key="3">
    <source>
        <dbReference type="ARBA" id="ARBA00022833"/>
    </source>
</evidence>
<dbReference type="PROSITE" id="PS50089">
    <property type="entry name" value="ZF_RING_2"/>
    <property type="match status" value="1"/>
</dbReference>
<dbReference type="InterPro" id="IPR001841">
    <property type="entry name" value="Znf_RING"/>
</dbReference>
<feature type="transmembrane region" description="Helical" evidence="5">
    <location>
        <begin position="160"/>
        <end position="183"/>
    </location>
</feature>
<reference evidence="7 8" key="1">
    <citation type="submission" date="2021-05" db="EMBL/GenBank/DDBJ databases">
        <authorList>
            <person name="Zahm M."/>
            <person name="Klopp C."/>
            <person name="Cabau C."/>
            <person name="Kuhl H."/>
            <person name="Suciu R."/>
            <person name="Ciorpac M."/>
            <person name="Holostenco D."/>
            <person name="Gessner J."/>
            <person name="Wuertz S."/>
            <person name="Hohne C."/>
            <person name="Stock M."/>
            <person name="Gislard M."/>
            <person name="Lluch J."/>
            <person name="Milhes M."/>
            <person name="Lampietro C."/>
            <person name="Lopez Roques C."/>
            <person name="Donnadieu C."/>
            <person name="Du K."/>
            <person name="Schartl M."/>
            <person name="Guiguen Y."/>
        </authorList>
    </citation>
    <scope>NUCLEOTIDE SEQUENCE [LARGE SCALE GENOMIC DNA]</scope>
    <source>
        <strain evidence="7">Hh-F2</strain>
        <tissue evidence="7">Blood</tissue>
    </source>
</reference>
<keyword evidence="5" id="KW-0472">Membrane</keyword>
<name>A0ABR0YEY4_HUSHU</name>
<dbReference type="EMBL" id="JAHFZB010000034">
    <property type="protein sequence ID" value="KAK6470939.1"/>
    <property type="molecule type" value="Genomic_DNA"/>
</dbReference>
<keyword evidence="5" id="KW-0812">Transmembrane</keyword>
<evidence type="ECO:0000313" key="8">
    <source>
        <dbReference type="Proteomes" id="UP001369086"/>
    </source>
</evidence>
<gene>
    <name evidence="7" type="ORF">HHUSO_G30455</name>
</gene>
<dbReference type="Gene3D" id="3.30.40.10">
    <property type="entry name" value="Zinc/RING finger domain, C3HC4 (zinc finger)"/>
    <property type="match status" value="1"/>
</dbReference>
<sequence>MAELQPPNLECPICFAPYDNAFKTPLKLPVCSHTFCLECLSQMCLFLKPLQIFHCPLCRAPVPVPPGGAPSMSPNMEVVSQLPPSQRGPLRRVWLQGSQLCYWKLQPPYSEGQEELGQDAVVRLQLIQNPPGQLSPPRQADLIPVRAQRRLLFRQACRNGWCLGVVLLISTIMLFSAIFFPVYTNWHWNKNSGRPG</sequence>
<evidence type="ECO:0000256" key="1">
    <source>
        <dbReference type="ARBA" id="ARBA00022723"/>
    </source>
</evidence>
<keyword evidence="1" id="KW-0479">Metal-binding</keyword>
<evidence type="ECO:0000313" key="7">
    <source>
        <dbReference type="EMBL" id="KAK6470939.1"/>
    </source>
</evidence>
<keyword evidence="2 4" id="KW-0863">Zinc-finger</keyword>
<keyword evidence="8" id="KW-1185">Reference proteome</keyword>
<organism evidence="7 8">
    <name type="scientific">Huso huso</name>
    <name type="common">Beluga</name>
    <name type="synonym">Acipenser huso</name>
    <dbReference type="NCBI Taxonomy" id="61971"/>
    <lineage>
        <taxon>Eukaryota</taxon>
        <taxon>Metazoa</taxon>
        <taxon>Chordata</taxon>
        <taxon>Craniata</taxon>
        <taxon>Vertebrata</taxon>
        <taxon>Euteleostomi</taxon>
        <taxon>Actinopterygii</taxon>
        <taxon>Chondrostei</taxon>
        <taxon>Acipenseriformes</taxon>
        <taxon>Acipenseridae</taxon>
        <taxon>Huso</taxon>
    </lineage>
</organism>
<keyword evidence="3" id="KW-0862">Zinc</keyword>
<dbReference type="Pfam" id="PF13445">
    <property type="entry name" value="zf-RING_UBOX"/>
    <property type="match status" value="1"/>
</dbReference>
<dbReference type="InterPro" id="IPR027370">
    <property type="entry name" value="Znf-RING_euk"/>
</dbReference>
<dbReference type="SMART" id="SM00184">
    <property type="entry name" value="RING"/>
    <property type="match status" value="1"/>
</dbReference>